<reference evidence="2 3" key="1">
    <citation type="submission" date="2014-04" db="EMBL/GenBank/DDBJ databases">
        <authorList>
            <consortium name="DOE Joint Genome Institute"/>
            <person name="Kuo A."/>
            <person name="Ruytinx J."/>
            <person name="Rineau F."/>
            <person name="Colpaert J."/>
            <person name="Kohler A."/>
            <person name="Nagy L.G."/>
            <person name="Floudas D."/>
            <person name="Copeland A."/>
            <person name="Barry K.W."/>
            <person name="Cichocki N."/>
            <person name="Veneault-Fourrey C."/>
            <person name="LaButti K."/>
            <person name="Lindquist E.A."/>
            <person name="Lipzen A."/>
            <person name="Lundell T."/>
            <person name="Morin E."/>
            <person name="Murat C."/>
            <person name="Sun H."/>
            <person name="Tunlid A."/>
            <person name="Henrissat B."/>
            <person name="Grigoriev I.V."/>
            <person name="Hibbett D.S."/>
            <person name="Martin F."/>
            <person name="Nordberg H.P."/>
            <person name="Cantor M.N."/>
            <person name="Hua S.X."/>
        </authorList>
    </citation>
    <scope>NUCLEOTIDE SEQUENCE [LARGE SCALE GENOMIC DNA]</scope>
    <source>
        <strain evidence="2 3">UH-Slu-Lm8-n1</strain>
    </source>
</reference>
<dbReference type="HOGENOM" id="CLU_1971946_0_0_1"/>
<evidence type="ECO:0000256" key="1">
    <source>
        <dbReference type="SAM" id="MobiDB-lite"/>
    </source>
</evidence>
<proteinExistence type="predicted"/>
<dbReference type="InParanoid" id="A0A0D0A1E1"/>
<dbReference type="OrthoDB" id="2640035at2759"/>
<gene>
    <name evidence="2" type="ORF">CY34DRAFT_812040</name>
</gene>
<reference evidence="3" key="2">
    <citation type="submission" date="2015-01" db="EMBL/GenBank/DDBJ databases">
        <title>Evolutionary Origins and Diversification of the Mycorrhizal Mutualists.</title>
        <authorList>
            <consortium name="DOE Joint Genome Institute"/>
            <consortium name="Mycorrhizal Genomics Consortium"/>
            <person name="Kohler A."/>
            <person name="Kuo A."/>
            <person name="Nagy L.G."/>
            <person name="Floudas D."/>
            <person name="Copeland A."/>
            <person name="Barry K.W."/>
            <person name="Cichocki N."/>
            <person name="Veneault-Fourrey C."/>
            <person name="LaButti K."/>
            <person name="Lindquist E.A."/>
            <person name="Lipzen A."/>
            <person name="Lundell T."/>
            <person name="Morin E."/>
            <person name="Murat C."/>
            <person name="Riley R."/>
            <person name="Ohm R."/>
            <person name="Sun H."/>
            <person name="Tunlid A."/>
            <person name="Henrissat B."/>
            <person name="Grigoriev I.V."/>
            <person name="Hibbett D.S."/>
            <person name="Martin F."/>
        </authorList>
    </citation>
    <scope>NUCLEOTIDE SEQUENCE [LARGE SCALE GENOMIC DNA]</scope>
    <source>
        <strain evidence="3">UH-Slu-Lm8-n1</strain>
    </source>
</reference>
<protein>
    <submittedName>
        <fullName evidence="2">Uncharacterized protein</fullName>
    </submittedName>
</protein>
<dbReference type="Proteomes" id="UP000054485">
    <property type="component" value="Unassembled WGS sequence"/>
</dbReference>
<accession>A0A0D0A1E1</accession>
<dbReference type="AlphaFoldDB" id="A0A0D0A1E1"/>
<evidence type="ECO:0000313" key="2">
    <source>
        <dbReference type="EMBL" id="KIK35551.1"/>
    </source>
</evidence>
<evidence type="ECO:0000313" key="3">
    <source>
        <dbReference type="Proteomes" id="UP000054485"/>
    </source>
</evidence>
<feature type="region of interest" description="Disordered" evidence="1">
    <location>
        <begin position="1"/>
        <end position="32"/>
    </location>
</feature>
<keyword evidence="3" id="KW-1185">Reference proteome</keyword>
<feature type="compositionally biased region" description="Polar residues" evidence="1">
    <location>
        <begin position="1"/>
        <end position="16"/>
    </location>
</feature>
<name>A0A0D0A1E1_9AGAM</name>
<sequence length="127" mass="14260">MSTTRTDATVSPNALPTLSRRPVSDGTRPWYDPPQNPVWCLCFKALCMIAVSKPSVEHWDDLIRDQKKEEWVEHKKMVIDRLGNMNVTAGLVLTTSAVFISTQPPFQPLMPYASHGRLPNPLQTSLS</sequence>
<organism evidence="2 3">
    <name type="scientific">Suillus luteus UH-Slu-Lm8-n1</name>
    <dbReference type="NCBI Taxonomy" id="930992"/>
    <lineage>
        <taxon>Eukaryota</taxon>
        <taxon>Fungi</taxon>
        <taxon>Dikarya</taxon>
        <taxon>Basidiomycota</taxon>
        <taxon>Agaricomycotina</taxon>
        <taxon>Agaricomycetes</taxon>
        <taxon>Agaricomycetidae</taxon>
        <taxon>Boletales</taxon>
        <taxon>Suillineae</taxon>
        <taxon>Suillaceae</taxon>
        <taxon>Suillus</taxon>
    </lineage>
</organism>
<dbReference type="EMBL" id="KN835612">
    <property type="protein sequence ID" value="KIK35551.1"/>
    <property type="molecule type" value="Genomic_DNA"/>
</dbReference>